<accession>A0A9P9L9B5</accession>
<keyword evidence="2" id="KW-1185">Reference proteome</keyword>
<dbReference type="EMBL" id="JAGTJS010000001">
    <property type="protein sequence ID" value="KAH7276169.1"/>
    <property type="molecule type" value="Genomic_DNA"/>
</dbReference>
<reference evidence="1" key="1">
    <citation type="journal article" date="2021" name="Nat. Commun.">
        <title>Genetic determinants of endophytism in the Arabidopsis root mycobiome.</title>
        <authorList>
            <person name="Mesny F."/>
            <person name="Miyauchi S."/>
            <person name="Thiergart T."/>
            <person name="Pickel B."/>
            <person name="Atanasova L."/>
            <person name="Karlsson M."/>
            <person name="Huettel B."/>
            <person name="Barry K.W."/>
            <person name="Haridas S."/>
            <person name="Chen C."/>
            <person name="Bauer D."/>
            <person name="Andreopoulos W."/>
            <person name="Pangilinan J."/>
            <person name="LaButti K."/>
            <person name="Riley R."/>
            <person name="Lipzen A."/>
            <person name="Clum A."/>
            <person name="Drula E."/>
            <person name="Henrissat B."/>
            <person name="Kohler A."/>
            <person name="Grigoriev I.V."/>
            <person name="Martin F.M."/>
            <person name="Hacquard S."/>
        </authorList>
    </citation>
    <scope>NUCLEOTIDE SEQUENCE</scope>
    <source>
        <strain evidence="1">FSSC 5 MPI-SDFR-AT-0091</strain>
    </source>
</reference>
<proteinExistence type="predicted"/>
<sequence>MPKAPFFFILPSLIIPHRLHSQLPFLSLFPFPAQHLNNACSMKPNLPHIYSIQQTQCSDMYVFHQNHVMSSFLRQW</sequence>
<dbReference type="AlphaFoldDB" id="A0A9P9L9B5"/>
<name>A0A9P9L9B5_FUSSL</name>
<evidence type="ECO:0000313" key="2">
    <source>
        <dbReference type="Proteomes" id="UP000736672"/>
    </source>
</evidence>
<evidence type="ECO:0000313" key="1">
    <source>
        <dbReference type="EMBL" id="KAH7276169.1"/>
    </source>
</evidence>
<dbReference type="Proteomes" id="UP000736672">
    <property type="component" value="Unassembled WGS sequence"/>
</dbReference>
<comment type="caution">
    <text evidence="1">The sequence shown here is derived from an EMBL/GenBank/DDBJ whole genome shotgun (WGS) entry which is preliminary data.</text>
</comment>
<gene>
    <name evidence="1" type="ORF">B0J15DRAFT_32328</name>
</gene>
<organism evidence="1 2">
    <name type="scientific">Fusarium solani</name>
    <name type="common">Filamentous fungus</name>
    <dbReference type="NCBI Taxonomy" id="169388"/>
    <lineage>
        <taxon>Eukaryota</taxon>
        <taxon>Fungi</taxon>
        <taxon>Dikarya</taxon>
        <taxon>Ascomycota</taxon>
        <taxon>Pezizomycotina</taxon>
        <taxon>Sordariomycetes</taxon>
        <taxon>Hypocreomycetidae</taxon>
        <taxon>Hypocreales</taxon>
        <taxon>Nectriaceae</taxon>
        <taxon>Fusarium</taxon>
        <taxon>Fusarium solani species complex</taxon>
    </lineage>
</organism>
<protein>
    <submittedName>
        <fullName evidence="1">Uncharacterized protein</fullName>
    </submittedName>
</protein>